<dbReference type="Gene3D" id="3.40.1440.10">
    <property type="entry name" value="GIY-YIG endonuclease"/>
    <property type="match status" value="1"/>
</dbReference>
<name>A0A9X7BKV0_BACTU</name>
<proteinExistence type="predicted"/>
<evidence type="ECO:0000313" key="3">
    <source>
        <dbReference type="Proteomes" id="UP000223366"/>
    </source>
</evidence>
<dbReference type="SUPFAM" id="SSF82771">
    <property type="entry name" value="GIY-YIG endonuclease"/>
    <property type="match status" value="1"/>
</dbReference>
<dbReference type="Pfam" id="PF01541">
    <property type="entry name" value="GIY-YIG"/>
    <property type="match status" value="1"/>
</dbReference>
<feature type="domain" description="GIY-YIG" evidence="1">
    <location>
        <begin position="16"/>
        <end position="106"/>
    </location>
</feature>
<dbReference type="RefSeq" id="WP_097961998.1">
    <property type="nucleotide sequence ID" value="NZ_NUHS01000070.1"/>
</dbReference>
<dbReference type="Proteomes" id="UP000223366">
    <property type="component" value="Unassembled WGS sequence"/>
</dbReference>
<organism evidence="2 3">
    <name type="scientific">Bacillus thuringiensis</name>
    <dbReference type="NCBI Taxonomy" id="1428"/>
    <lineage>
        <taxon>Bacteria</taxon>
        <taxon>Bacillati</taxon>
        <taxon>Bacillota</taxon>
        <taxon>Bacilli</taxon>
        <taxon>Bacillales</taxon>
        <taxon>Bacillaceae</taxon>
        <taxon>Bacillus</taxon>
        <taxon>Bacillus cereus group</taxon>
    </lineage>
</organism>
<protein>
    <recommendedName>
        <fullName evidence="1">GIY-YIG domain-containing protein</fullName>
    </recommendedName>
</protein>
<dbReference type="InterPro" id="IPR035901">
    <property type="entry name" value="GIY-YIG_endonuc_sf"/>
</dbReference>
<gene>
    <name evidence="2" type="ORF">COK99_23160</name>
</gene>
<evidence type="ECO:0000313" key="2">
    <source>
        <dbReference type="EMBL" id="PFV27691.1"/>
    </source>
</evidence>
<dbReference type="SMART" id="SM00465">
    <property type="entry name" value="GIYc"/>
    <property type="match status" value="1"/>
</dbReference>
<sequence length="195" mass="22786">MTLKNIAGEYLISELDMHFIYCIKNIENEMKYIGMTNDPNKRFSTHFQQLELNSHVNKKLQNVFNKFGSMKFVVSIVGVTTSRVEAFLEERKYINGLTTSKKLYNSVLYDGDSKVEKLKLMHEIINMYTQNVSFKDIIKKTGLGKMKIRNILQRNGYLQPFTEEMSKLSSAFFSASVFAENENDVYQKFKDILRR</sequence>
<reference evidence="2 3" key="1">
    <citation type="submission" date="2017-09" db="EMBL/GenBank/DDBJ databases">
        <title>Large-scale bioinformatics analysis of Bacillus genomes uncovers conserved roles of natural products in bacterial physiology.</title>
        <authorList>
            <consortium name="Agbiome Team Llc"/>
            <person name="Bleich R.M."/>
            <person name="Grubbs K.J."/>
            <person name="Santa Maria K.C."/>
            <person name="Allen S.E."/>
            <person name="Farag S."/>
            <person name="Shank E.A."/>
            <person name="Bowers A."/>
        </authorList>
    </citation>
    <scope>NUCLEOTIDE SEQUENCE [LARGE SCALE GENOMIC DNA]</scope>
    <source>
        <strain evidence="2 3">AFS060060</strain>
    </source>
</reference>
<dbReference type="EMBL" id="NVDU01000055">
    <property type="protein sequence ID" value="PFV27691.1"/>
    <property type="molecule type" value="Genomic_DNA"/>
</dbReference>
<dbReference type="Gene3D" id="1.10.10.60">
    <property type="entry name" value="Homeodomain-like"/>
    <property type="match status" value="1"/>
</dbReference>
<evidence type="ECO:0000259" key="1">
    <source>
        <dbReference type="PROSITE" id="PS50164"/>
    </source>
</evidence>
<dbReference type="PROSITE" id="PS50164">
    <property type="entry name" value="GIY_YIG"/>
    <property type="match status" value="1"/>
</dbReference>
<dbReference type="AlphaFoldDB" id="A0A9X7BKV0"/>
<comment type="caution">
    <text evidence="2">The sequence shown here is derived from an EMBL/GenBank/DDBJ whole genome shotgun (WGS) entry which is preliminary data.</text>
</comment>
<accession>A0A9X7BKV0</accession>
<dbReference type="InterPro" id="IPR000305">
    <property type="entry name" value="GIY-YIG_endonuc"/>
</dbReference>